<reference evidence="1 2" key="1">
    <citation type="submission" date="2018-12" db="EMBL/GenBank/DDBJ databases">
        <authorList>
            <person name="Li S."/>
            <person name="Yang R."/>
            <person name="Chen G."/>
            <person name="Zou L."/>
            <person name="Zhang C."/>
            <person name="Chen Y."/>
            <person name="Liu Z."/>
            <person name="Li Y."/>
            <person name="Yan Y."/>
            <person name="Huang M."/>
            <person name="Chen T."/>
        </authorList>
    </citation>
    <scope>NUCLEOTIDE SEQUENCE [LARGE SCALE GENOMIC DNA]</scope>
    <source>
        <strain evidence="1 2">1257</strain>
    </source>
</reference>
<sequence>MTRRQTGVGLTETMLALALGLMLLAAASQVFGSAYQAWRLQGVTARMQDDARLVLQRMAEDIRMAGMFGCLRLEPEDFRVSDAAQAFANPIQITPGNIILVGAALPGLSGPSDWTVLSDCRSWAHVVGSQHVSAGDLFALPVRRLVYQLRDGSLLLLTKTQNARLIDNVRALELSRVGQRVDIRLTLYDRQHQLEQHHQISVAVRNPQGDA</sequence>
<dbReference type="Proteomes" id="UP000268230">
    <property type="component" value="Chromosome"/>
</dbReference>
<organism evidence="1 2">
    <name type="scientific">Pseudomonas entomophila</name>
    <dbReference type="NCBI Taxonomy" id="312306"/>
    <lineage>
        <taxon>Bacteria</taxon>
        <taxon>Pseudomonadati</taxon>
        <taxon>Pseudomonadota</taxon>
        <taxon>Gammaproteobacteria</taxon>
        <taxon>Pseudomonadales</taxon>
        <taxon>Pseudomonadaceae</taxon>
        <taxon>Pseudomonas</taxon>
    </lineage>
</organism>
<evidence type="ECO:0000313" key="1">
    <source>
        <dbReference type="EMBL" id="AZL66986.1"/>
    </source>
</evidence>
<name>A0A3S8UF95_9PSED</name>
<gene>
    <name evidence="1" type="ORF">EJA05_04210</name>
</gene>
<dbReference type="EMBL" id="CP034338">
    <property type="protein sequence ID" value="AZL66986.1"/>
    <property type="molecule type" value="Genomic_DNA"/>
</dbReference>
<dbReference type="OrthoDB" id="5296662at2"/>
<evidence type="ECO:0000313" key="2">
    <source>
        <dbReference type="Proteomes" id="UP000268230"/>
    </source>
</evidence>
<accession>A0A3S8UF95</accession>
<dbReference type="KEGG" id="pory:EJA05_04210"/>
<protein>
    <submittedName>
        <fullName evidence="1">Pilus assembly protein PilW</fullName>
    </submittedName>
</protein>
<proteinExistence type="predicted"/>
<dbReference type="AlphaFoldDB" id="A0A3S8UF95"/>